<feature type="compositionally biased region" description="Low complexity" evidence="1">
    <location>
        <begin position="179"/>
        <end position="190"/>
    </location>
</feature>
<name>A0A7X0BQ14_9PSED</name>
<dbReference type="EMBL" id="JACHLL010000001">
    <property type="protein sequence ID" value="MBB6340737.1"/>
    <property type="molecule type" value="Genomic_DNA"/>
</dbReference>
<dbReference type="Proteomes" id="UP000557193">
    <property type="component" value="Unassembled WGS sequence"/>
</dbReference>
<evidence type="ECO:0000256" key="1">
    <source>
        <dbReference type="SAM" id="MobiDB-lite"/>
    </source>
</evidence>
<organism evidence="2 3">
    <name type="scientific">Pseudomonas fluvialis</name>
    <dbReference type="NCBI Taxonomy" id="1793966"/>
    <lineage>
        <taxon>Bacteria</taxon>
        <taxon>Pseudomonadati</taxon>
        <taxon>Pseudomonadota</taxon>
        <taxon>Gammaproteobacteria</taxon>
        <taxon>Pseudomonadales</taxon>
        <taxon>Pseudomonadaceae</taxon>
        <taxon>Pseudomonas</taxon>
    </lineage>
</organism>
<sequence>MRRWLLGGSVLAAAAVAASVVWFGSLPPAAEPMTAPPVTVAAPARQVAPLQPDPVVFTVEALPAAAEAPAEVAAPTLSPVEAQVLMQLMAEQGDPRMPAKGGLKPRQPASAEQLADPQAYAAFEDEQTRSQVQAWTRGVEQIPAIRERIAQAEQAGDRSNAELDEARAALVQLEQLQSQLQQQAPQLLPSGPAPQAPAD</sequence>
<comment type="caution">
    <text evidence="2">The sequence shown here is derived from an EMBL/GenBank/DDBJ whole genome shotgun (WGS) entry which is preliminary data.</text>
</comment>
<accession>A0A7X0BQ14</accession>
<reference evidence="2 3" key="1">
    <citation type="submission" date="2020-08" db="EMBL/GenBank/DDBJ databases">
        <title>Functional genomics of gut bacteria from endangered species of beetles.</title>
        <authorList>
            <person name="Carlos-Shanley C."/>
        </authorList>
    </citation>
    <scope>NUCLEOTIDE SEQUENCE [LARGE SCALE GENOMIC DNA]</scope>
    <source>
        <strain evidence="2 3">S00202</strain>
    </source>
</reference>
<protein>
    <submittedName>
        <fullName evidence="2">Uncharacterized protein</fullName>
    </submittedName>
</protein>
<dbReference type="RefSeq" id="WP_184680940.1">
    <property type="nucleotide sequence ID" value="NZ_JACHLL010000001.1"/>
</dbReference>
<evidence type="ECO:0000313" key="3">
    <source>
        <dbReference type="Proteomes" id="UP000557193"/>
    </source>
</evidence>
<feature type="region of interest" description="Disordered" evidence="1">
    <location>
        <begin position="179"/>
        <end position="199"/>
    </location>
</feature>
<proteinExistence type="predicted"/>
<keyword evidence="3" id="KW-1185">Reference proteome</keyword>
<dbReference type="AlphaFoldDB" id="A0A7X0BQ14"/>
<gene>
    <name evidence="2" type="ORF">HNP49_000887</name>
</gene>
<evidence type="ECO:0000313" key="2">
    <source>
        <dbReference type="EMBL" id="MBB6340737.1"/>
    </source>
</evidence>